<reference evidence="2" key="1">
    <citation type="submission" date="2019-10" db="EMBL/GenBank/DDBJ databases">
        <title>Description of Paenibacillus glebae sp. nov.</title>
        <authorList>
            <person name="Carlier A."/>
            <person name="Qi S."/>
        </authorList>
    </citation>
    <scope>NUCLEOTIDE SEQUENCE</scope>
    <source>
        <strain evidence="2">LMG 31456</strain>
    </source>
</reference>
<feature type="transmembrane region" description="Helical" evidence="1">
    <location>
        <begin position="196"/>
        <end position="214"/>
    </location>
</feature>
<feature type="transmembrane region" description="Helical" evidence="1">
    <location>
        <begin position="220"/>
        <end position="243"/>
    </location>
</feature>
<organism evidence="2 3">
    <name type="scientific">Paenibacillus foliorum</name>
    <dbReference type="NCBI Taxonomy" id="2654974"/>
    <lineage>
        <taxon>Bacteria</taxon>
        <taxon>Bacillati</taxon>
        <taxon>Bacillota</taxon>
        <taxon>Bacilli</taxon>
        <taxon>Bacillales</taxon>
        <taxon>Paenibacillaceae</taxon>
        <taxon>Paenibacillus</taxon>
    </lineage>
</organism>
<dbReference type="RefSeq" id="WP_171650094.1">
    <property type="nucleotide sequence ID" value="NZ_WHOD01000005.1"/>
</dbReference>
<evidence type="ECO:0000313" key="3">
    <source>
        <dbReference type="Proteomes" id="UP000641588"/>
    </source>
</evidence>
<evidence type="ECO:0000256" key="1">
    <source>
        <dbReference type="SAM" id="Phobius"/>
    </source>
</evidence>
<dbReference type="Pfam" id="PF13803">
    <property type="entry name" value="DUF4184"/>
    <property type="match status" value="1"/>
</dbReference>
<evidence type="ECO:0000313" key="2">
    <source>
        <dbReference type="EMBL" id="NOU91918.1"/>
    </source>
</evidence>
<accession>A0A972GKC3</accession>
<sequence>MPFTLAHPAYAFPLKYISPKYYSLTGLVLGSMAPDFEYFYHLEPYQSIGHSIWGLCIQAIPICILLAVIFHYIVKESLALHLPSLFNMNQRAYNILGEWKLNSFNAWIIFLSSVIVGFISHVTTDAFTHAGGLFVVHFSSLREVIIFNLPNYKMLQYGLSFIGLFAILGVVIYYLNSSNPRAEGMPKITRRNKLLFWIYIITTSVVITSAKIVVSDSPNIIGILVVAPISGLCLGLVLSSLLMRMAR</sequence>
<dbReference type="InterPro" id="IPR025238">
    <property type="entry name" value="DUF4184"/>
</dbReference>
<protein>
    <submittedName>
        <fullName evidence="2">DUF4184 family protein</fullName>
    </submittedName>
</protein>
<keyword evidence="1" id="KW-1133">Transmembrane helix</keyword>
<feature type="transmembrane region" description="Helical" evidence="1">
    <location>
        <begin position="104"/>
        <end position="123"/>
    </location>
</feature>
<dbReference type="EMBL" id="WHOD01000005">
    <property type="protein sequence ID" value="NOU91918.1"/>
    <property type="molecule type" value="Genomic_DNA"/>
</dbReference>
<feature type="transmembrane region" description="Helical" evidence="1">
    <location>
        <begin position="52"/>
        <end position="74"/>
    </location>
</feature>
<keyword evidence="3" id="KW-1185">Reference proteome</keyword>
<name>A0A972GKC3_9BACL</name>
<comment type="caution">
    <text evidence="2">The sequence shown here is derived from an EMBL/GenBank/DDBJ whole genome shotgun (WGS) entry which is preliminary data.</text>
</comment>
<dbReference type="Proteomes" id="UP000641588">
    <property type="component" value="Unassembled WGS sequence"/>
</dbReference>
<keyword evidence="1" id="KW-0472">Membrane</keyword>
<dbReference type="AlphaFoldDB" id="A0A972GKC3"/>
<feature type="transmembrane region" description="Helical" evidence="1">
    <location>
        <begin position="155"/>
        <end position="175"/>
    </location>
</feature>
<gene>
    <name evidence="2" type="ORF">GC093_01520</name>
</gene>
<proteinExistence type="predicted"/>
<keyword evidence="1" id="KW-0812">Transmembrane</keyword>